<dbReference type="VEuPathDB" id="VectorBase:HLOH_057419"/>
<protein>
    <recommendedName>
        <fullName evidence="9">Cytochrome P450</fullName>
    </recommendedName>
</protein>
<dbReference type="InterPro" id="IPR036396">
    <property type="entry name" value="Cyt_P450_sf"/>
</dbReference>
<dbReference type="InterPro" id="IPR002397">
    <property type="entry name" value="Cyt_P450_B"/>
</dbReference>
<keyword evidence="5" id="KW-0408">Iron</keyword>
<sequence length="77" mass="9149">MQHTPFGYLPLRRFTTRCAEEDYQCGSYLIKKGTSVMVPLYQLHHDPLLWVDPEKFDPDRQVVFVLYFETLGGQRRL</sequence>
<comment type="similarity">
    <text evidence="1">Belongs to the cytochrome P450 family.</text>
</comment>
<dbReference type="Gene3D" id="1.10.630.10">
    <property type="entry name" value="Cytochrome P450"/>
    <property type="match status" value="1"/>
</dbReference>
<dbReference type="GO" id="GO:0016705">
    <property type="term" value="F:oxidoreductase activity, acting on paired donors, with incorporation or reduction of molecular oxygen"/>
    <property type="evidence" value="ECO:0007669"/>
    <property type="project" value="InterPro"/>
</dbReference>
<dbReference type="InterPro" id="IPR050705">
    <property type="entry name" value="Cytochrome_P450_3A"/>
</dbReference>
<keyword evidence="4" id="KW-0560">Oxidoreductase</keyword>
<proteinExistence type="inferred from homology"/>
<dbReference type="InterPro" id="IPR001128">
    <property type="entry name" value="Cyt_P450"/>
</dbReference>
<dbReference type="AlphaFoldDB" id="A0A9J6FT09"/>
<dbReference type="GO" id="GO:0020037">
    <property type="term" value="F:heme binding"/>
    <property type="evidence" value="ECO:0007669"/>
    <property type="project" value="InterPro"/>
</dbReference>
<evidence type="ECO:0000256" key="1">
    <source>
        <dbReference type="ARBA" id="ARBA00010617"/>
    </source>
</evidence>
<dbReference type="PANTHER" id="PTHR24302">
    <property type="entry name" value="CYTOCHROME P450 FAMILY 3"/>
    <property type="match status" value="1"/>
</dbReference>
<evidence type="ECO:0000256" key="3">
    <source>
        <dbReference type="ARBA" id="ARBA00022723"/>
    </source>
</evidence>
<dbReference type="Pfam" id="PF00067">
    <property type="entry name" value="p450"/>
    <property type="match status" value="1"/>
</dbReference>
<dbReference type="PRINTS" id="PR00359">
    <property type="entry name" value="BP450"/>
</dbReference>
<comment type="caution">
    <text evidence="7">The sequence shown here is derived from an EMBL/GenBank/DDBJ whole genome shotgun (WGS) entry which is preliminary data.</text>
</comment>
<evidence type="ECO:0000313" key="7">
    <source>
        <dbReference type="EMBL" id="KAH9365448.1"/>
    </source>
</evidence>
<organism evidence="7 8">
    <name type="scientific">Haemaphysalis longicornis</name>
    <name type="common">Bush tick</name>
    <dbReference type="NCBI Taxonomy" id="44386"/>
    <lineage>
        <taxon>Eukaryota</taxon>
        <taxon>Metazoa</taxon>
        <taxon>Ecdysozoa</taxon>
        <taxon>Arthropoda</taxon>
        <taxon>Chelicerata</taxon>
        <taxon>Arachnida</taxon>
        <taxon>Acari</taxon>
        <taxon>Parasitiformes</taxon>
        <taxon>Ixodida</taxon>
        <taxon>Ixodoidea</taxon>
        <taxon>Ixodidae</taxon>
        <taxon>Haemaphysalinae</taxon>
        <taxon>Haemaphysalis</taxon>
    </lineage>
</organism>
<dbReference type="GO" id="GO:0005506">
    <property type="term" value="F:iron ion binding"/>
    <property type="evidence" value="ECO:0007669"/>
    <property type="project" value="InterPro"/>
</dbReference>
<keyword evidence="3" id="KW-0479">Metal-binding</keyword>
<keyword evidence="6" id="KW-0503">Monooxygenase</keyword>
<evidence type="ECO:0000256" key="4">
    <source>
        <dbReference type="ARBA" id="ARBA00023002"/>
    </source>
</evidence>
<dbReference type="SUPFAM" id="SSF48264">
    <property type="entry name" value="Cytochrome P450"/>
    <property type="match status" value="1"/>
</dbReference>
<evidence type="ECO:0000256" key="2">
    <source>
        <dbReference type="ARBA" id="ARBA00022617"/>
    </source>
</evidence>
<evidence type="ECO:0008006" key="9">
    <source>
        <dbReference type="Google" id="ProtNLM"/>
    </source>
</evidence>
<dbReference type="GO" id="GO:0008395">
    <property type="term" value="F:steroid hydroxylase activity"/>
    <property type="evidence" value="ECO:0007669"/>
    <property type="project" value="TreeGrafter"/>
</dbReference>
<gene>
    <name evidence="7" type="ORF">HPB48_008900</name>
</gene>
<name>A0A9J6FT09_HAELO</name>
<keyword evidence="8" id="KW-1185">Reference proteome</keyword>
<dbReference type="Proteomes" id="UP000821853">
    <property type="component" value="Unassembled WGS sequence"/>
</dbReference>
<evidence type="ECO:0000313" key="8">
    <source>
        <dbReference type="Proteomes" id="UP000821853"/>
    </source>
</evidence>
<accession>A0A9J6FT09</accession>
<evidence type="ECO:0000256" key="6">
    <source>
        <dbReference type="ARBA" id="ARBA00023033"/>
    </source>
</evidence>
<evidence type="ECO:0000256" key="5">
    <source>
        <dbReference type="ARBA" id="ARBA00023004"/>
    </source>
</evidence>
<keyword evidence="2" id="KW-0349">Heme</keyword>
<dbReference type="EMBL" id="JABSTR010000003">
    <property type="protein sequence ID" value="KAH9365448.1"/>
    <property type="molecule type" value="Genomic_DNA"/>
</dbReference>
<reference evidence="7 8" key="1">
    <citation type="journal article" date="2020" name="Cell">
        <title>Large-Scale Comparative Analyses of Tick Genomes Elucidate Their Genetic Diversity and Vector Capacities.</title>
        <authorList>
            <consortium name="Tick Genome and Microbiome Consortium (TIGMIC)"/>
            <person name="Jia N."/>
            <person name="Wang J."/>
            <person name="Shi W."/>
            <person name="Du L."/>
            <person name="Sun Y."/>
            <person name="Zhan W."/>
            <person name="Jiang J.F."/>
            <person name="Wang Q."/>
            <person name="Zhang B."/>
            <person name="Ji P."/>
            <person name="Bell-Sakyi L."/>
            <person name="Cui X.M."/>
            <person name="Yuan T.T."/>
            <person name="Jiang B.G."/>
            <person name="Yang W.F."/>
            <person name="Lam T.T."/>
            <person name="Chang Q.C."/>
            <person name="Ding S.J."/>
            <person name="Wang X.J."/>
            <person name="Zhu J.G."/>
            <person name="Ruan X.D."/>
            <person name="Zhao L."/>
            <person name="Wei J.T."/>
            <person name="Ye R.Z."/>
            <person name="Que T.C."/>
            <person name="Du C.H."/>
            <person name="Zhou Y.H."/>
            <person name="Cheng J.X."/>
            <person name="Dai P.F."/>
            <person name="Guo W.B."/>
            <person name="Han X.H."/>
            <person name="Huang E.J."/>
            <person name="Li L.F."/>
            <person name="Wei W."/>
            <person name="Gao Y.C."/>
            <person name="Liu J.Z."/>
            <person name="Shao H.Z."/>
            <person name="Wang X."/>
            <person name="Wang C.C."/>
            <person name="Yang T.C."/>
            <person name="Huo Q.B."/>
            <person name="Li W."/>
            <person name="Chen H.Y."/>
            <person name="Chen S.E."/>
            <person name="Zhou L.G."/>
            <person name="Ni X.B."/>
            <person name="Tian J.H."/>
            <person name="Sheng Y."/>
            <person name="Liu T."/>
            <person name="Pan Y.S."/>
            <person name="Xia L.Y."/>
            <person name="Li J."/>
            <person name="Zhao F."/>
            <person name="Cao W.C."/>
        </authorList>
    </citation>
    <scope>NUCLEOTIDE SEQUENCE [LARGE SCALE GENOMIC DNA]</scope>
    <source>
        <strain evidence="7">HaeL-2018</strain>
    </source>
</reference>
<dbReference type="PANTHER" id="PTHR24302:SF15">
    <property type="entry name" value="FATTY-ACID PEROXYGENASE"/>
    <property type="match status" value="1"/>
</dbReference>
<dbReference type="OrthoDB" id="2789670at2759"/>